<dbReference type="EMBL" id="JADAQX010000112">
    <property type="protein sequence ID" value="KAF8821894.1"/>
    <property type="molecule type" value="Genomic_DNA"/>
</dbReference>
<feature type="domain" description="DUF1279" evidence="2">
    <location>
        <begin position="264"/>
        <end position="353"/>
    </location>
</feature>
<keyword evidence="1" id="KW-0812">Transmembrane</keyword>
<evidence type="ECO:0000256" key="1">
    <source>
        <dbReference type="SAM" id="Phobius"/>
    </source>
</evidence>
<accession>A0ABQ7JDE9</accession>
<evidence type="ECO:0000313" key="4">
    <source>
        <dbReference type="Proteomes" id="UP000823046"/>
    </source>
</evidence>
<dbReference type="InterPro" id="IPR009688">
    <property type="entry name" value="FAM210A/B-like_dom"/>
</dbReference>
<comment type="caution">
    <text evidence="3">The sequence shown here is derived from an EMBL/GenBank/DDBJ whole genome shotgun (WGS) entry which is preliminary data.</text>
</comment>
<keyword evidence="1" id="KW-0472">Membrane</keyword>
<dbReference type="Pfam" id="PF06916">
    <property type="entry name" value="FAM210A-B_dom"/>
    <property type="match status" value="1"/>
</dbReference>
<feature type="transmembrane region" description="Helical" evidence="1">
    <location>
        <begin position="271"/>
        <end position="291"/>
    </location>
</feature>
<gene>
    <name evidence="3" type="ORF">IE077_001402</name>
</gene>
<organism evidence="3 4">
    <name type="scientific">Cardiosporidium cionae</name>
    <dbReference type="NCBI Taxonomy" id="476202"/>
    <lineage>
        <taxon>Eukaryota</taxon>
        <taxon>Sar</taxon>
        <taxon>Alveolata</taxon>
        <taxon>Apicomplexa</taxon>
        <taxon>Aconoidasida</taxon>
        <taxon>Nephromycida</taxon>
        <taxon>Cardiosporidium</taxon>
    </lineage>
</organism>
<proteinExistence type="predicted"/>
<dbReference type="PANTHER" id="PTHR21377">
    <property type="entry name" value="PROTEIN FAM210B, MITOCHONDRIAL"/>
    <property type="match status" value="1"/>
</dbReference>
<keyword evidence="4" id="KW-1185">Reference proteome</keyword>
<keyword evidence="1" id="KW-1133">Transmembrane helix</keyword>
<evidence type="ECO:0000259" key="2">
    <source>
        <dbReference type="Pfam" id="PF06916"/>
    </source>
</evidence>
<dbReference type="InterPro" id="IPR045866">
    <property type="entry name" value="FAM210A/B-like"/>
</dbReference>
<reference evidence="3 4" key="1">
    <citation type="journal article" date="2020" name="bioRxiv">
        <title>Metabolic contributions of an alphaproteobacterial endosymbiont in the apicomplexan Cardiosporidium cionae.</title>
        <authorList>
            <person name="Hunter E.S."/>
            <person name="Paight C.J."/>
            <person name="Lane C.E."/>
        </authorList>
    </citation>
    <scope>NUCLEOTIDE SEQUENCE [LARGE SCALE GENOMIC DNA]</scope>
    <source>
        <strain evidence="3">ESH_2018</strain>
    </source>
</reference>
<protein>
    <recommendedName>
        <fullName evidence="2">DUF1279 domain-containing protein</fullName>
    </recommendedName>
</protein>
<dbReference type="Proteomes" id="UP000823046">
    <property type="component" value="Unassembled WGS sequence"/>
</dbReference>
<sequence>MQPFGLTWRQTFTNYKLLRPFCISTASFCCINSPRCHNAAQAYRFSQCGLPYGELSGNFKKNSIHLTKRSSIYRDCSDYALIQQPAILASKALLIGKWKNDFPILIQHFSSMNKGKGNSEDGKPFRNILFNSKAPSKTLLQSKEIPTNVGSERNFFSFPRKRFNRLHKRAGWRFDTHSFPFSMSLSPSLRHRLRSLSKLERISRLKMTASAQLSKMRAFSQKSRYFTNYVMLKYIRLAERKRMIKRLRLKLLENSKKAGHGLMALWKKYRYAGLFTYFGVYGISLWALYVASSQGLITTDNVSSLVKKLNLQNHINLEHIEKVDSFRGHLILAWLACKIIEPLRALLALALTPRVARFCWHYGILKKPI</sequence>
<name>A0ABQ7JDE9_9APIC</name>
<dbReference type="PANTHER" id="PTHR21377:SF0">
    <property type="entry name" value="PROTEIN FAM210B, MITOCHONDRIAL"/>
    <property type="match status" value="1"/>
</dbReference>
<evidence type="ECO:0000313" key="3">
    <source>
        <dbReference type="EMBL" id="KAF8821894.1"/>
    </source>
</evidence>